<dbReference type="InterPro" id="IPR018269">
    <property type="entry name" value="Ribosomal_uS13_CS"/>
</dbReference>
<dbReference type="PROSITE" id="PS50159">
    <property type="entry name" value="RIBOSOMAL_S13_2"/>
    <property type="match status" value="1"/>
</dbReference>
<evidence type="ECO:0000313" key="10">
    <source>
        <dbReference type="EMBL" id="OGY13317.1"/>
    </source>
</evidence>
<protein>
    <recommendedName>
        <fullName evidence="6 7">Small ribosomal subunit protein uS13</fullName>
    </recommendedName>
</protein>
<evidence type="ECO:0000256" key="1">
    <source>
        <dbReference type="ARBA" id="ARBA00008080"/>
    </source>
</evidence>
<accession>A0A1G1VDC3</accession>
<dbReference type="Proteomes" id="UP000178659">
    <property type="component" value="Unassembled WGS sequence"/>
</dbReference>
<gene>
    <name evidence="7" type="primary">rpsM</name>
    <name evidence="10" type="ORF">A3A77_02610</name>
</gene>
<dbReference type="GO" id="GO:0005829">
    <property type="term" value="C:cytosol"/>
    <property type="evidence" value="ECO:0007669"/>
    <property type="project" value="TreeGrafter"/>
</dbReference>
<dbReference type="FunFam" id="1.10.8.50:FF:000001">
    <property type="entry name" value="30S ribosomal protein S13"/>
    <property type="match status" value="1"/>
</dbReference>
<comment type="similarity">
    <text evidence="1 7 8">Belongs to the universal ribosomal protein uS13 family.</text>
</comment>
<dbReference type="NCBIfam" id="TIGR03631">
    <property type="entry name" value="uS13_bact"/>
    <property type="match status" value="1"/>
</dbReference>
<keyword evidence="2 7" id="KW-0699">rRNA-binding</keyword>
<dbReference type="PANTHER" id="PTHR10871:SF1">
    <property type="entry name" value="SMALL RIBOSOMAL SUBUNIT PROTEIN US13M"/>
    <property type="match status" value="1"/>
</dbReference>
<keyword evidence="5 7" id="KW-0687">Ribonucleoprotein</keyword>
<evidence type="ECO:0000256" key="2">
    <source>
        <dbReference type="ARBA" id="ARBA00022730"/>
    </source>
</evidence>
<dbReference type="PROSITE" id="PS00646">
    <property type="entry name" value="RIBOSOMAL_S13_1"/>
    <property type="match status" value="1"/>
</dbReference>
<proteinExistence type="inferred from homology"/>
<evidence type="ECO:0000256" key="9">
    <source>
        <dbReference type="SAM" id="MobiDB-lite"/>
    </source>
</evidence>
<dbReference type="GO" id="GO:0000049">
    <property type="term" value="F:tRNA binding"/>
    <property type="evidence" value="ECO:0007669"/>
    <property type="project" value="UniProtKB-UniRule"/>
</dbReference>
<feature type="region of interest" description="Disordered" evidence="9">
    <location>
        <begin position="89"/>
        <end position="115"/>
    </location>
</feature>
<evidence type="ECO:0000256" key="5">
    <source>
        <dbReference type="ARBA" id="ARBA00023274"/>
    </source>
</evidence>
<dbReference type="GO" id="GO:0006412">
    <property type="term" value="P:translation"/>
    <property type="evidence" value="ECO:0007669"/>
    <property type="project" value="UniProtKB-UniRule"/>
</dbReference>
<dbReference type="GO" id="GO:0019843">
    <property type="term" value="F:rRNA binding"/>
    <property type="evidence" value="ECO:0007669"/>
    <property type="project" value="UniProtKB-UniRule"/>
</dbReference>
<comment type="caution">
    <text evidence="10">The sequence shown here is derived from an EMBL/GenBank/DDBJ whole genome shotgun (WGS) entry which is preliminary data.</text>
</comment>
<dbReference type="AlphaFoldDB" id="A0A1G1VDC3"/>
<dbReference type="InterPro" id="IPR019980">
    <property type="entry name" value="Ribosomal_uS13_bac-type"/>
</dbReference>
<organism evidence="10 11">
    <name type="scientific">Candidatus Blackburnbacteria bacterium RIFCSPLOWO2_01_FULL_40_20</name>
    <dbReference type="NCBI Taxonomy" id="1797519"/>
    <lineage>
        <taxon>Bacteria</taxon>
        <taxon>Candidatus Blackburniibacteriota</taxon>
    </lineage>
</organism>
<dbReference type="GO" id="GO:0015935">
    <property type="term" value="C:small ribosomal subunit"/>
    <property type="evidence" value="ECO:0007669"/>
    <property type="project" value="TreeGrafter"/>
</dbReference>
<dbReference type="InterPro" id="IPR001892">
    <property type="entry name" value="Ribosomal_uS13"/>
</dbReference>
<dbReference type="InterPro" id="IPR010979">
    <property type="entry name" value="Ribosomal_uS13-like_H2TH"/>
</dbReference>
<evidence type="ECO:0000256" key="6">
    <source>
        <dbReference type="ARBA" id="ARBA00035166"/>
    </source>
</evidence>
<evidence type="ECO:0000256" key="3">
    <source>
        <dbReference type="ARBA" id="ARBA00022884"/>
    </source>
</evidence>
<dbReference type="EMBL" id="MHCC01000017">
    <property type="protein sequence ID" value="OGY13317.1"/>
    <property type="molecule type" value="Genomic_DNA"/>
</dbReference>
<dbReference type="PIRSF" id="PIRSF002134">
    <property type="entry name" value="Ribosomal_S13"/>
    <property type="match status" value="1"/>
</dbReference>
<keyword evidence="3 7" id="KW-0694">RNA-binding</keyword>
<evidence type="ECO:0000256" key="4">
    <source>
        <dbReference type="ARBA" id="ARBA00022980"/>
    </source>
</evidence>
<dbReference type="Gene3D" id="4.10.910.10">
    <property type="entry name" value="30s ribosomal protein s13, domain 2"/>
    <property type="match status" value="1"/>
</dbReference>
<keyword evidence="4 7" id="KW-0689">Ribosomal protein</keyword>
<comment type="function">
    <text evidence="7">Located at the top of the head of the 30S subunit, it contacts several helices of the 16S rRNA. In the 70S ribosome it contacts the 23S rRNA (bridge B1a) and protein L5 of the 50S subunit (bridge B1b), connecting the 2 subunits; these bridges are implicated in subunit movement. Contacts the tRNAs in the A and P-sites.</text>
</comment>
<sequence>MPRLAGIDLPESQKIDFSLTKIYGVGWALSRQILEKCRVDPEKRTKDLNEKELASLSKAIEEHEVEGDLRREIRQNIQRLKDIGTYRGVRHNKGLPVRGQRTKTNGRTKKGKRKTVGAFKKEALAKQTVQKAKEAKK</sequence>
<feature type="compositionally biased region" description="Basic residues" evidence="9">
    <location>
        <begin position="100"/>
        <end position="115"/>
    </location>
</feature>
<reference evidence="10 11" key="1">
    <citation type="journal article" date="2016" name="Nat. Commun.">
        <title>Thousands of microbial genomes shed light on interconnected biogeochemical processes in an aquifer system.</title>
        <authorList>
            <person name="Anantharaman K."/>
            <person name="Brown C.T."/>
            <person name="Hug L.A."/>
            <person name="Sharon I."/>
            <person name="Castelle C.J."/>
            <person name="Probst A.J."/>
            <person name="Thomas B.C."/>
            <person name="Singh A."/>
            <person name="Wilkins M.J."/>
            <person name="Karaoz U."/>
            <person name="Brodie E.L."/>
            <person name="Williams K.H."/>
            <person name="Hubbard S.S."/>
            <person name="Banfield J.F."/>
        </authorList>
    </citation>
    <scope>NUCLEOTIDE SEQUENCE [LARGE SCALE GENOMIC DNA]</scope>
</reference>
<dbReference type="PANTHER" id="PTHR10871">
    <property type="entry name" value="30S RIBOSOMAL PROTEIN S13/40S RIBOSOMAL PROTEIN S18"/>
    <property type="match status" value="1"/>
</dbReference>
<keyword evidence="7" id="KW-0820">tRNA-binding</keyword>
<comment type="subunit">
    <text evidence="7">Part of the 30S ribosomal subunit. Forms a loose heterodimer with protein S19. Forms two bridges to the 50S subunit in the 70S ribosome.</text>
</comment>
<dbReference type="Gene3D" id="1.10.8.50">
    <property type="match status" value="1"/>
</dbReference>
<evidence type="ECO:0000313" key="11">
    <source>
        <dbReference type="Proteomes" id="UP000178659"/>
    </source>
</evidence>
<evidence type="ECO:0000256" key="7">
    <source>
        <dbReference type="HAMAP-Rule" id="MF_01315"/>
    </source>
</evidence>
<evidence type="ECO:0000256" key="8">
    <source>
        <dbReference type="RuleBase" id="RU003830"/>
    </source>
</evidence>
<dbReference type="Pfam" id="PF00416">
    <property type="entry name" value="Ribosomal_S13"/>
    <property type="match status" value="1"/>
</dbReference>
<dbReference type="SUPFAM" id="SSF46946">
    <property type="entry name" value="S13-like H2TH domain"/>
    <property type="match status" value="1"/>
</dbReference>
<dbReference type="HAMAP" id="MF_01315">
    <property type="entry name" value="Ribosomal_uS13"/>
    <property type="match status" value="1"/>
</dbReference>
<dbReference type="InterPro" id="IPR027437">
    <property type="entry name" value="Rbsml_uS13_C"/>
</dbReference>
<name>A0A1G1VDC3_9BACT</name>
<dbReference type="GO" id="GO:0003735">
    <property type="term" value="F:structural constituent of ribosome"/>
    <property type="evidence" value="ECO:0007669"/>
    <property type="project" value="InterPro"/>
</dbReference>